<proteinExistence type="inferred from homology"/>
<dbReference type="EMBL" id="JELY01002041">
    <property type="protein sequence ID" value="KYF53796.1"/>
    <property type="molecule type" value="Genomic_DNA"/>
</dbReference>
<sequence>MSTPRYLVTGGAGFIGSNLVAALTAAGERVRVLDNLATGRWENLDGLPHQSLIERITGDIRDAAAVASAAKGVEVILHQAALGSVPRSVETPIESNAVNVGGTVTVLDVARRQGVRRVIFAASSSAYGETPVLPKHEAMEPMPLSPYAVTKLACEHYMKVFAGIYGIETLSLRYFNVFGPNQTPDGAYAAAIPRFIDAALQNRPIPIYGDGEQTRDFCFIENTVLANLLAATSPKKFKGEIINIAGGRRIGLNELCKEISRVLGREIAVDHLPPRAGDIRHSLADISRAGELIGYAPRVRWEDGIAPTVTYLKTLRDKGPAAASATVTCGNVPLPRAQAAADAGPKAS</sequence>
<accession>A0A150PDS0</accession>
<evidence type="ECO:0000259" key="2">
    <source>
        <dbReference type="Pfam" id="PF01370"/>
    </source>
</evidence>
<dbReference type="SUPFAM" id="SSF51735">
    <property type="entry name" value="NAD(P)-binding Rossmann-fold domains"/>
    <property type="match status" value="1"/>
</dbReference>
<dbReference type="Gene3D" id="3.40.50.720">
    <property type="entry name" value="NAD(P)-binding Rossmann-like Domain"/>
    <property type="match status" value="1"/>
</dbReference>
<dbReference type="Pfam" id="PF01370">
    <property type="entry name" value="Epimerase"/>
    <property type="match status" value="1"/>
</dbReference>
<name>A0A150PDS0_SORCE</name>
<evidence type="ECO:0000256" key="1">
    <source>
        <dbReference type="ARBA" id="ARBA00007637"/>
    </source>
</evidence>
<organism evidence="3 4">
    <name type="scientific">Sorangium cellulosum</name>
    <name type="common">Polyangium cellulosum</name>
    <dbReference type="NCBI Taxonomy" id="56"/>
    <lineage>
        <taxon>Bacteria</taxon>
        <taxon>Pseudomonadati</taxon>
        <taxon>Myxococcota</taxon>
        <taxon>Polyangia</taxon>
        <taxon>Polyangiales</taxon>
        <taxon>Polyangiaceae</taxon>
        <taxon>Sorangium</taxon>
    </lineage>
</organism>
<dbReference type="PANTHER" id="PTHR43000">
    <property type="entry name" value="DTDP-D-GLUCOSE 4,6-DEHYDRATASE-RELATED"/>
    <property type="match status" value="1"/>
</dbReference>
<dbReference type="InterPro" id="IPR001509">
    <property type="entry name" value="Epimerase_deHydtase"/>
</dbReference>
<gene>
    <name evidence="3" type="ORF">BE08_23395</name>
</gene>
<comment type="similarity">
    <text evidence="1">Belongs to the NAD(P)-dependent epimerase/dehydratase family.</text>
</comment>
<dbReference type="InterPro" id="IPR036291">
    <property type="entry name" value="NAD(P)-bd_dom_sf"/>
</dbReference>
<dbReference type="Proteomes" id="UP000075420">
    <property type="component" value="Unassembled WGS sequence"/>
</dbReference>
<feature type="domain" description="NAD-dependent epimerase/dehydratase" evidence="2">
    <location>
        <begin position="7"/>
        <end position="245"/>
    </location>
</feature>
<reference evidence="3 4" key="1">
    <citation type="submission" date="2014-02" db="EMBL/GenBank/DDBJ databases">
        <title>The small core and large imbalanced accessory genome model reveals a collaborative survival strategy of Sorangium cellulosum strains in nature.</title>
        <authorList>
            <person name="Han K."/>
            <person name="Peng R."/>
            <person name="Blom J."/>
            <person name="Li Y.-Z."/>
        </authorList>
    </citation>
    <scope>NUCLEOTIDE SEQUENCE [LARGE SCALE GENOMIC DNA]</scope>
    <source>
        <strain evidence="3 4">So0157-25</strain>
    </source>
</reference>
<dbReference type="AlphaFoldDB" id="A0A150PDS0"/>
<evidence type="ECO:0000313" key="4">
    <source>
        <dbReference type="Proteomes" id="UP000075420"/>
    </source>
</evidence>
<protein>
    <submittedName>
        <fullName evidence="3">Vi polysaccharide biosynthesis protein VipB/TviC</fullName>
    </submittedName>
</protein>
<comment type="caution">
    <text evidence="3">The sequence shown here is derived from an EMBL/GenBank/DDBJ whole genome shotgun (WGS) entry which is preliminary data.</text>
</comment>
<dbReference type="CDD" id="cd05256">
    <property type="entry name" value="UDP_AE_SDR_e"/>
    <property type="match status" value="1"/>
</dbReference>
<evidence type="ECO:0000313" key="3">
    <source>
        <dbReference type="EMBL" id="KYF53796.1"/>
    </source>
</evidence>
<dbReference type="Gene3D" id="3.90.25.10">
    <property type="entry name" value="UDP-galactose 4-epimerase, domain 1"/>
    <property type="match status" value="1"/>
</dbReference>